<evidence type="ECO:0000313" key="2">
    <source>
        <dbReference type="EMBL" id="CRY64329.1"/>
    </source>
</evidence>
<dbReference type="Proteomes" id="UP000045840">
    <property type="component" value="Unassembled WGS sequence"/>
</dbReference>
<evidence type="ECO:0000313" key="3">
    <source>
        <dbReference type="Proteomes" id="UP000044625"/>
    </source>
</evidence>
<dbReference type="EMBL" id="CQAZ01000022">
    <property type="protein sequence ID" value="CNH97836.1"/>
    <property type="molecule type" value="Genomic_DNA"/>
</dbReference>
<gene>
    <name evidence="1" type="ORF">ERS008529_02652</name>
    <name evidence="2" type="ORF">ERS137968_00688</name>
</gene>
<accession>A0A0T9Q682</accession>
<name>A0A0T9Q682_9GAMM</name>
<organism evidence="1 4">
    <name type="scientific">Yersinia pekkanenii</name>
    <dbReference type="NCBI Taxonomy" id="1288385"/>
    <lineage>
        <taxon>Bacteria</taxon>
        <taxon>Pseudomonadati</taxon>
        <taxon>Pseudomonadota</taxon>
        <taxon>Gammaproteobacteria</taxon>
        <taxon>Enterobacterales</taxon>
        <taxon>Yersiniaceae</taxon>
        <taxon>Yersinia</taxon>
    </lineage>
</organism>
<sequence>MDGFSGLIMVIFSRFCRSIGGKEQSSRLLVALSPYLLGIIIASDISEITYHTIRDYSMIARRVDKCHRPLDIRCSANINSLQLLNIPHDRTRKISHAIIDYLYVL</sequence>
<proteinExistence type="predicted"/>
<reference evidence="2 3" key="1">
    <citation type="submission" date="2015-03" db="EMBL/GenBank/DDBJ databases">
        <authorList>
            <consortium name="Pathogen Informatics"/>
            <person name="Murphy D."/>
        </authorList>
    </citation>
    <scope>NUCLEOTIDE SEQUENCE [LARGE SCALE GENOMIC DNA]</scope>
    <source>
        <strain evidence="3">type strain: CIP110230</strain>
        <strain evidence="2">Type strain: CIP110230</strain>
    </source>
</reference>
<reference evidence="1" key="3">
    <citation type="submission" date="2015-03" db="EMBL/GenBank/DDBJ databases">
        <authorList>
            <person name="Murphy D."/>
        </authorList>
    </citation>
    <scope>NUCLEOTIDE SEQUENCE [LARGE SCALE GENOMIC DNA]</scope>
    <source>
        <strain evidence="1">A125KOH2</strain>
    </source>
</reference>
<dbReference type="EMBL" id="CWJL01000003">
    <property type="protein sequence ID" value="CRY64329.1"/>
    <property type="molecule type" value="Genomic_DNA"/>
</dbReference>
<keyword evidence="3" id="KW-1185">Reference proteome</keyword>
<protein>
    <submittedName>
        <fullName evidence="1 2">Phage membrane protein</fullName>
    </submittedName>
</protein>
<reference evidence="4" key="2">
    <citation type="submission" date="2015-03" db="EMBL/GenBank/DDBJ databases">
        <authorList>
            <consortium name="Pathogen Informatics"/>
        </authorList>
    </citation>
    <scope>NUCLEOTIDE SEQUENCE [LARGE SCALE GENOMIC DNA]</scope>
    <source>
        <strain evidence="4">A125KOH2</strain>
    </source>
</reference>
<dbReference type="Proteomes" id="UP000044625">
    <property type="component" value="Unassembled WGS sequence"/>
</dbReference>
<dbReference type="AlphaFoldDB" id="A0A0T9Q682"/>
<evidence type="ECO:0000313" key="4">
    <source>
        <dbReference type="Proteomes" id="UP000045840"/>
    </source>
</evidence>
<evidence type="ECO:0000313" key="1">
    <source>
        <dbReference type="EMBL" id="CNH97836.1"/>
    </source>
</evidence>